<dbReference type="Gene3D" id="6.10.140.1330">
    <property type="match status" value="1"/>
</dbReference>
<accession>A0A654DJ64</accession>
<gene>
    <name evidence="12" type="primary">nhaK_2</name>
    <name evidence="12" type="ORF">NCTC11343_02495</name>
    <name evidence="13" type="ORF">SPHINGO8BC_60505</name>
</gene>
<evidence type="ECO:0000256" key="6">
    <source>
        <dbReference type="ARBA" id="ARBA00023053"/>
    </source>
</evidence>
<dbReference type="InterPro" id="IPR006153">
    <property type="entry name" value="Cation/H_exchanger_TM"/>
</dbReference>
<feature type="transmembrane region" description="Helical" evidence="10">
    <location>
        <begin position="298"/>
        <end position="324"/>
    </location>
</feature>
<reference evidence="13 15" key="2">
    <citation type="submission" date="2019-10" db="EMBL/GenBank/DDBJ databases">
        <authorList>
            <person name="Karimi E."/>
        </authorList>
    </citation>
    <scope>NUCLEOTIDE SEQUENCE [LARGE SCALE GENOMIC DNA]</scope>
    <source>
        <strain evidence="13">Sphingobacterium sp. 8BC</strain>
    </source>
</reference>
<feature type="transmembrane region" description="Helical" evidence="10">
    <location>
        <begin position="54"/>
        <end position="73"/>
    </location>
</feature>
<comment type="function">
    <text evidence="10">Na(+)/H(+) antiporter that extrudes sodium in exchange for external protons.</text>
</comment>
<proteinExistence type="inferred from homology"/>
<keyword evidence="2 10" id="KW-0813">Transport</keyword>
<dbReference type="EMBL" id="UAUU01000008">
    <property type="protein sequence ID" value="SPZ85930.1"/>
    <property type="molecule type" value="Genomic_DNA"/>
</dbReference>
<sequence length="529" mass="59479">MTELEHIIWISIILIVITSVRSRLKLALPILLVIVGLILSLAQCFPVLAINPDIIFNIVLPPILFDAAWNTSIPDFKRQFSKISLLAVGLVLITTTVIAVVVHSIIPGFNWAISFALGAIISPPDAIAATSIAKDLPLSRKLITLLEGESLLNDASALIAFKCAIIALVSGGFSFWNAGLQFVIMGISGVAIGLSIGYGFVKLHRFLHGNSNVETFAVLLLPFATYSLAEHLAASGVLAVVSLGMYISWNSFSLFSSASRLQMSHFWDVIIFILNGLVFLILGMQLPHIVEAIPRSEIIVLTLYGFLIFCLLILIRLIVTYFFPLFSCREDKEDAAFQWRFRKEYIILSWSGMRGVVSLATAFALPLYANNGSLIAQRNTVLFLSFVVIIFTLVIQGISLPQLIKRITPKPNKQDKGKELNDLLIERSLSYLESLEIDRPLVQEVVQKMQVKLQNQREEPNDMKRSIKDIICRDEWRACYFDIELSMIQVQRKELVRSYQKGIYPLEDVRKKEFELDLWTANIYQEMKL</sequence>
<dbReference type="Proteomes" id="UP000251241">
    <property type="component" value="Unassembled WGS sequence"/>
</dbReference>
<dbReference type="EMBL" id="CABWMV010000025">
    <property type="protein sequence ID" value="VXD05436.1"/>
    <property type="molecule type" value="Genomic_DNA"/>
</dbReference>
<keyword evidence="5 10" id="KW-1133">Transmembrane helix</keyword>
<dbReference type="GO" id="GO:0051453">
    <property type="term" value="P:regulation of intracellular pH"/>
    <property type="evidence" value="ECO:0007669"/>
    <property type="project" value="TreeGrafter"/>
</dbReference>
<evidence type="ECO:0000313" key="14">
    <source>
        <dbReference type="Proteomes" id="UP000251241"/>
    </source>
</evidence>
<feature type="transmembrane region" description="Helical" evidence="10">
    <location>
        <begin position="154"/>
        <end position="176"/>
    </location>
</feature>
<protein>
    <submittedName>
        <fullName evidence="13">Na+/H+ antiporter</fullName>
    </submittedName>
    <submittedName>
        <fullName evidence="12">Sodium, potassium, lithium and rubidium/H(+) antiporter</fullName>
    </submittedName>
</protein>
<evidence type="ECO:0000256" key="10">
    <source>
        <dbReference type="RuleBase" id="RU366002"/>
    </source>
</evidence>
<feature type="transmembrane region" description="Helical" evidence="10">
    <location>
        <begin position="182"/>
        <end position="201"/>
    </location>
</feature>
<dbReference type="Proteomes" id="UP000432350">
    <property type="component" value="Unassembled WGS sequence"/>
</dbReference>
<dbReference type="PANTHER" id="PTHR10110:SF86">
    <property type="entry name" value="SODIUM_HYDROGEN EXCHANGER 7"/>
    <property type="match status" value="1"/>
</dbReference>
<dbReference type="GeneID" id="97180801"/>
<feature type="transmembrane region" description="Helical" evidence="10">
    <location>
        <begin position="235"/>
        <end position="254"/>
    </location>
</feature>
<feature type="transmembrane region" description="Helical" evidence="10">
    <location>
        <begin position="381"/>
        <end position="404"/>
    </location>
</feature>
<evidence type="ECO:0000313" key="13">
    <source>
        <dbReference type="EMBL" id="VXD05436.1"/>
    </source>
</evidence>
<feature type="transmembrane region" description="Helical" evidence="10">
    <location>
        <begin position="266"/>
        <end position="286"/>
    </location>
</feature>
<dbReference type="GO" id="GO:0005886">
    <property type="term" value="C:plasma membrane"/>
    <property type="evidence" value="ECO:0007669"/>
    <property type="project" value="UniProtKB-SubCell"/>
</dbReference>
<dbReference type="GO" id="GO:0015385">
    <property type="term" value="F:sodium:proton antiporter activity"/>
    <property type="evidence" value="ECO:0007669"/>
    <property type="project" value="InterPro"/>
</dbReference>
<keyword evidence="8 10" id="KW-0472">Membrane</keyword>
<keyword evidence="9 10" id="KW-0739">Sodium transport</keyword>
<evidence type="ECO:0000256" key="2">
    <source>
        <dbReference type="ARBA" id="ARBA00022448"/>
    </source>
</evidence>
<feature type="transmembrane region" description="Helical" evidence="10">
    <location>
        <begin position="85"/>
        <end position="106"/>
    </location>
</feature>
<comment type="subcellular location">
    <subcellularLocation>
        <location evidence="1 10">Cell membrane</location>
        <topology evidence="1 10">Multi-pass membrane protein</topology>
    </subcellularLocation>
</comment>
<dbReference type="PANTHER" id="PTHR10110">
    <property type="entry name" value="SODIUM/HYDROGEN EXCHANGER"/>
    <property type="match status" value="1"/>
</dbReference>
<evidence type="ECO:0000256" key="9">
    <source>
        <dbReference type="ARBA" id="ARBA00023201"/>
    </source>
</evidence>
<reference evidence="12 14" key="1">
    <citation type="submission" date="2018-06" db="EMBL/GenBank/DDBJ databases">
        <authorList>
            <consortium name="Pathogen Informatics"/>
            <person name="Doyle S."/>
        </authorList>
    </citation>
    <scope>NUCLEOTIDE SEQUENCE [LARGE SCALE GENOMIC DNA]</scope>
    <source>
        <strain evidence="12 14">NCTC11343</strain>
    </source>
</reference>
<feature type="transmembrane region" description="Helical" evidence="10">
    <location>
        <begin position="31"/>
        <end position="48"/>
    </location>
</feature>
<evidence type="ECO:0000256" key="8">
    <source>
        <dbReference type="ARBA" id="ARBA00023136"/>
    </source>
</evidence>
<evidence type="ECO:0000256" key="1">
    <source>
        <dbReference type="ARBA" id="ARBA00004651"/>
    </source>
</evidence>
<evidence type="ECO:0000256" key="7">
    <source>
        <dbReference type="ARBA" id="ARBA00023065"/>
    </source>
</evidence>
<accession>A0A2X2L9L2</accession>
<organism evidence="12 14">
    <name type="scientific">Sphingobacterium multivorum</name>
    <dbReference type="NCBI Taxonomy" id="28454"/>
    <lineage>
        <taxon>Bacteria</taxon>
        <taxon>Pseudomonadati</taxon>
        <taxon>Bacteroidota</taxon>
        <taxon>Sphingobacteriia</taxon>
        <taxon>Sphingobacteriales</taxon>
        <taxon>Sphingobacteriaceae</taxon>
        <taxon>Sphingobacterium</taxon>
    </lineage>
</organism>
<evidence type="ECO:0000256" key="4">
    <source>
        <dbReference type="ARBA" id="ARBA00022692"/>
    </source>
</evidence>
<keyword evidence="10" id="KW-0050">Antiport</keyword>
<dbReference type="Pfam" id="PF00999">
    <property type="entry name" value="Na_H_Exchanger"/>
    <property type="match status" value="1"/>
</dbReference>
<evidence type="ECO:0000256" key="5">
    <source>
        <dbReference type="ARBA" id="ARBA00022989"/>
    </source>
</evidence>
<keyword evidence="6 10" id="KW-0915">Sodium</keyword>
<evidence type="ECO:0000256" key="3">
    <source>
        <dbReference type="ARBA" id="ARBA00022475"/>
    </source>
</evidence>
<dbReference type="GO" id="GO:0098719">
    <property type="term" value="P:sodium ion import across plasma membrane"/>
    <property type="evidence" value="ECO:0007669"/>
    <property type="project" value="TreeGrafter"/>
</dbReference>
<dbReference type="NCBIfam" id="TIGR00831">
    <property type="entry name" value="a_cpa1"/>
    <property type="match status" value="1"/>
</dbReference>
<name>A0A2X2L9L2_SPHMU</name>
<dbReference type="GO" id="GO:0015386">
    <property type="term" value="F:potassium:proton antiporter activity"/>
    <property type="evidence" value="ECO:0007669"/>
    <property type="project" value="TreeGrafter"/>
</dbReference>
<dbReference type="AlphaFoldDB" id="A0A2X2L9L2"/>
<dbReference type="InterPro" id="IPR018422">
    <property type="entry name" value="Cation/H_exchanger_CPA1"/>
</dbReference>
<dbReference type="InterPro" id="IPR004705">
    <property type="entry name" value="Cation/H_exchanger_CPA1_bac"/>
</dbReference>
<evidence type="ECO:0000313" key="15">
    <source>
        <dbReference type="Proteomes" id="UP000432350"/>
    </source>
</evidence>
<keyword evidence="4 10" id="KW-0812">Transmembrane</keyword>
<keyword evidence="7 10" id="KW-0406">Ion transport</keyword>
<feature type="domain" description="Cation/H+ exchanger transmembrane" evidence="11">
    <location>
        <begin position="11"/>
        <end position="405"/>
    </location>
</feature>
<evidence type="ECO:0000313" key="12">
    <source>
        <dbReference type="EMBL" id="SPZ85930.1"/>
    </source>
</evidence>
<dbReference type="RefSeq" id="WP_112374769.1">
    <property type="nucleotide sequence ID" value="NZ_CP068086.1"/>
</dbReference>
<keyword evidence="3 10" id="KW-1003">Cell membrane</keyword>
<comment type="similarity">
    <text evidence="10">Belongs to the monovalent cation:proton antiporter 1 (CPA1) transporter (TC 2.A.36) family.</text>
</comment>
<feature type="transmembrane region" description="Helical" evidence="10">
    <location>
        <begin position="345"/>
        <end position="369"/>
    </location>
</feature>
<evidence type="ECO:0000259" key="11">
    <source>
        <dbReference type="Pfam" id="PF00999"/>
    </source>
</evidence>
<feature type="transmembrane region" description="Helical" evidence="10">
    <location>
        <begin position="6"/>
        <end position="24"/>
    </location>
</feature>